<sequence>MLLQGRVCTSFPAPLAFEQEALSPDCIFCSWTRTSQHFQVDGSIVFAMDEQPVRRPYRGSCHCGATQYIVFLSFPHAQPPARVPRADARTHQDFYRCNCTTCHKAGIFHMRLASAPEDFLLLKPLDPYNDLGDYTVYEKDLHFLFCKSCGMRCFTFMGKGEVADVDLPALGIGAGTDSGVEEGETRGKDGSTAAAAAAGEKNMTKVWRPKKDGWVEGKKFGSYLSVNGYSVDAGQDGFDLREITEKKWVGYCDWLELHSEGSQGTRHDRPWEGGAY</sequence>
<dbReference type="RefSeq" id="XP_060442863.1">
    <property type="nucleotide sequence ID" value="XM_060590786.1"/>
</dbReference>
<dbReference type="InterPro" id="IPR011057">
    <property type="entry name" value="Mss4-like_sf"/>
</dbReference>
<dbReference type="GO" id="GO:0016846">
    <property type="term" value="F:carbon-sulfur lyase activity"/>
    <property type="evidence" value="ECO:0007669"/>
    <property type="project" value="InterPro"/>
</dbReference>
<dbReference type="InterPro" id="IPR006913">
    <property type="entry name" value="CENP-V/GFA"/>
</dbReference>
<keyword evidence="6" id="KW-1185">Reference proteome</keyword>
<accession>A0AAJ0EEN1</accession>
<dbReference type="AlphaFoldDB" id="A0AAJ0EEN1"/>
<organism evidence="5 6">
    <name type="scientific">Colletotrichum phormii</name>
    <dbReference type="NCBI Taxonomy" id="359342"/>
    <lineage>
        <taxon>Eukaryota</taxon>
        <taxon>Fungi</taxon>
        <taxon>Dikarya</taxon>
        <taxon>Ascomycota</taxon>
        <taxon>Pezizomycotina</taxon>
        <taxon>Sordariomycetes</taxon>
        <taxon>Hypocreomycetidae</taxon>
        <taxon>Glomerellales</taxon>
        <taxon>Glomerellaceae</taxon>
        <taxon>Colletotrichum</taxon>
        <taxon>Colletotrichum acutatum species complex</taxon>
    </lineage>
</organism>
<comment type="caution">
    <text evidence="5">The sequence shown here is derived from an EMBL/GenBank/DDBJ whole genome shotgun (WGS) entry which is preliminary data.</text>
</comment>
<gene>
    <name evidence="5" type="ORF">BDP81DRAFT_432469</name>
</gene>
<keyword evidence="2" id="KW-0479">Metal-binding</keyword>
<name>A0AAJ0EEN1_9PEZI</name>
<dbReference type="InterPro" id="IPR052355">
    <property type="entry name" value="CENP-V-like"/>
</dbReference>
<dbReference type="PANTHER" id="PTHR28620:SF1">
    <property type="entry name" value="CENP-V_GFA DOMAIN-CONTAINING PROTEIN"/>
    <property type="match status" value="1"/>
</dbReference>
<dbReference type="Gene3D" id="2.170.150.70">
    <property type="match status" value="1"/>
</dbReference>
<dbReference type="PANTHER" id="PTHR28620">
    <property type="entry name" value="CENTROMERE PROTEIN V"/>
    <property type="match status" value="1"/>
</dbReference>
<evidence type="ECO:0000259" key="4">
    <source>
        <dbReference type="PROSITE" id="PS51891"/>
    </source>
</evidence>
<dbReference type="SUPFAM" id="SSF51316">
    <property type="entry name" value="Mss4-like"/>
    <property type="match status" value="1"/>
</dbReference>
<dbReference type="EMBL" id="JAHMHQ010000015">
    <property type="protein sequence ID" value="KAK1634256.1"/>
    <property type="molecule type" value="Genomic_DNA"/>
</dbReference>
<keyword evidence="3" id="KW-0862">Zinc</keyword>
<reference evidence="5" key="1">
    <citation type="submission" date="2021-06" db="EMBL/GenBank/DDBJ databases">
        <title>Comparative genomics, transcriptomics and evolutionary studies reveal genomic signatures of adaptation to plant cell wall in hemibiotrophic fungi.</title>
        <authorList>
            <consortium name="DOE Joint Genome Institute"/>
            <person name="Baroncelli R."/>
            <person name="Diaz J.F."/>
            <person name="Benocci T."/>
            <person name="Peng M."/>
            <person name="Battaglia E."/>
            <person name="Haridas S."/>
            <person name="Andreopoulos W."/>
            <person name="Labutti K."/>
            <person name="Pangilinan J."/>
            <person name="Floch G.L."/>
            <person name="Makela M.R."/>
            <person name="Henrissat B."/>
            <person name="Grigoriev I.V."/>
            <person name="Crouch J.A."/>
            <person name="De Vries R.P."/>
            <person name="Sukno S.A."/>
            <person name="Thon M.R."/>
        </authorList>
    </citation>
    <scope>NUCLEOTIDE SEQUENCE</scope>
    <source>
        <strain evidence="5">CBS 102054</strain>
    </source>
</reference>
<dbReference type="GO" id="GO:0046872">
    <property type="term" value="F:metal ion binding"/>
    <property type="evidence" value="ECO:0007669"/>
    <property type="project" value="UniProtKB-KW"/>
</dbReference>
<dbReference type="GeneID" id="85475648"/>
<evidence type="ECO:0000313" key="5">
    <source>
        <dbReference type="EMBL" id="KAK1634256.1"/>
    </source>
</evidence>
<comment type="similarity">
    <text evidence="1">Belongs to the Gfa family.</text>
</comment>
<evidence type="ECO:0000256" key="3">
    <source>
        <dbReference type="ARBA" id="ARBA00022833"/>
    </source>
</evidence>
<dbReference type="Proteomes" id="UP001243989">
    <property type="component" value="Unassembled WGS sequence"/>
</dbReference>
<feature type="domain" description="CENP-V/GFA" evidence="4">
    <location>
        <begin position="57"/>
        <end position="189"/>
    </location>
</feature>
<protein>
    <recommendedName>
        <fullName evidence="4">CENP-V/GFA domain-containing protein</fullName>
    </recommendedName>
</protein>
<evidence type="ECO:0000313" key="6">
    <source>
        <dbReference type="Proteomes" id="UP001243989"/>
    </source>
</evidence>
<evidence type="ECO:0000256" key="1">
    <source>
        <dbReference type="ARBA" id="ARBA00005495"/>
    </source>
</evidence>
<dbReference type="PROSITE" id="PS51891">
    <property type="entry name" value="CENP_V_GFA"/>
    <property type="match status" value="1"/>
</dbReference>
<evidence type="ECO:0000256" key="2">
    <source>
        <dbReference type="ARBA" id="ARBA00022723"/>
    </source>
</evidence>
<proteinExistence type="inferred from homology"/>